<name>A0A0R1W348_9LACO</name>
<dbReference type="InterPro" id="IPR005247">
    <property type="entry name" value="YbhB_YbcL/LppC-like"/>
</dbReference>
<dbReference type="PATRIC" id="fig|1423807.3.peg.2539"/>
<accession>A0A0R1W348</accession>
<dbReference type="EMBL" id="AZGF01000009">
    <property type="protein sequence ID" value="KRM12273.1"/>
    <property type="molecule type" value="Genomic_DNA"/>
</dbReference>
<organism evidence="1 2">
    <name type="scientific">Paucilactobacillus suebicus DSM 5007 = KCTC 3549</name>
    <dbReference type="NCBI Taxonomy" id="1423807"/>
    <lineage>
        <taxon>Bacteria</taxon>
        <taxon>Bacillati</taxon>
        <taxon>Bacillota</taxon>
        <taxon>Bacilli</taxon>
        <taxon>Lactobacillales</taxon>
        <taxon>Lactobacillaceae</taxon>
        <taxon>Paucilactobacillus</taxon>
    </lineage>
</organism>
<proteinExistence type="predicted"/>
<dbReference type="OrthoDB" id="9797506at2"/>
<sequence length="177" mass="20652">MDIITNFHNNIIPDKYGSNETYRHRSNYLSFPFQVHGLPHDSKFLAVTLIDYDTVPFIGFAWIHWVMVNVPVEGANIVIPENISASDQFPQGLNSLHSILNYLRDPLWRFRKDRGWYEQHYAGPRPRNGIHRYRLTVYALSGPTSLQEKFNLGDLMGELDDLLIDQASINLKYERKF</sequence>
<dbReference type="eggNOG" id="COG1881">
    <property type="taxonomic scope" value="Bacteria"/>
</dbReference>
<dbReference type="AlphaFoldDB" id="A0A0R1W348"/>
<evidence type="ECO:0000313" key="2">
    <source>
        <dbReference type="Proteomes" id="UP000051820"/>
    </source>
</evidence>
<evidence type="ECO:0000313" key="1">
    <source>
        <dbReference type="EMBL" id="KRM12273.1"/>
    </source>
</evidence>
<dbReference type="InterPro" id="IPR036610">
    <property type="entry name" value="PEBP-like_sf"/>
</dbReference>
<dbReference type="InterPro" id="IPR008914">
    <property type="entry name" value="PEBP"/>
</dbReference>
<dbReference type="NCBIfam" id="TIGR00481">
    <property type="entry name" value="YbhB/YbcL family Raf kinase inhibitor-like protein"/>
    <property type="match status" value="1"/>
</dbReference>
<protein>
    <submittedName>
        <fullName evidence="1">Phospholipid-binding protein</fullName>
    </submittedName>
</protein>
<comment type="caution">
    <text evidence="1">The sequence shown here is derived from an EMBL/GenBank/DDBJ whole genome shotgun (WGS) entry which is preliminary data.</text>
</comment>
<dbReference type="CDD" id="cd00865">
    <property type="entry name" value="PEBP_bact_arch"/>
    <property type="match status" value="1"/>
</dbReference>
<dbReference type="STRING" id="1423807.FD16_GL002458"/>
<gene>
    <name evidence="1" type="ORF">FD16_GL002458</name>
</gene>
<keyword evidence="2" id="KW-1185">Reference proteome</keyword>
<dbReference type="Proteomes" id="UP000051820">
    <property type="component" value="Unassembled WGS sequence"/>
</dbReference>
<dbReference type="Gene3D" id="3.90.280.10">
    <property type="entry name" value="PEBP-like"/>
    <property type="match status" value="1"/>
</dbReference>
<dbReference type="SUPFAM" id="SSF49777">
    <property type="entry name" value="PEBP-like"/>
    <property type="match status" value="1"/>
</dbReference>
<dbReference type="Pfam" id="PF01161">
    <property type="entry name" value="PBP"/>
    <property type="match status" value="1"/>
</dbReference>
<reference evidence="1 2" key="1">
    <citation type="journal article" date="2015" name="Genome Announc.">
        <title>Expanding the biotechnology potential of lactobacilli through comparative genomics of 213 strains and associated genera.</title>
        <authorList>
            <person name="Sun Z."/>
            <person name="Harris H.M."/>
            <person name="McCann A."/>
            <person name="Guo C."/>
            <person name="Argimon S."/>
            <person name="Zhang W."/>
            <person name="Yang X."/>
            <person name="Jeffery I.B."/>
            <person name="Cooney J.C."/>
            <person name="Kagawa T.F."/>
            <person name="Liu W."/>
            <person name="Song Y."/>
            <person name="Salvetti E."/>
            <person name="Wrobel A."/>
            <person name="Rasinkangas P."/>
            <person name="Parkhill J."/>
            <person name="Rea M.C."/>
            <person name="O'Sullivan O."/>
            <person name="Ritari J."/>
            <person name="Douillard F.P."/>
            <person name="Paul Ross R."/>
            <person name="Yang R."/>
            <person name="Briner A.E."/>
            <person name="Felis G.E."/>
            <person name="de Vos W.M."/>
            <person name="Barrangou R."/>
            <person name="Klaenhammer T.R."/>
            <person name="Caufield P.W."/>
            <person name="Cui Y."/>
            <person name="Zhang H."/>
            <person name="O'Toole P.W."/>
        </authorList>
    </citation>
    <scope>NUCLEOTIDE SEQUENCE [LARGE SCALE GENOMIC DNA]</scope>
    <source>
        <strain evidence="1 2">DSM 5007</strain>
    </source>
</reference>
<dbReference type="RefSeq" id="WP_010621787.1">
    <property type="nucleotide sequence ID" value="NZ_AZGF01000009.1"/>
</dbReference>